<feature type="compositionally biased region" description="Polar residues" evidence="1">
    <location>
        <begin position="897"/>
        <end position="906"/>
    </location>
</feature>
<organism evidence="2 3">
    <name type="scientific">Tetrapisispora phaffii (strain ATCC 24235 / CBS 4417 / NBRC 1672 / NRRL Y-8282 / UCD 70-5)</name>
    <name type="common">Yeast</name>
    <name type="synonym">Fabospora phaffii</name>
    <dbReference type="NCBI Taxonomy" id="1071381"/>
    <lineage>
        <taxon>Eukaryota</taxon>
        <taxon>Fungi</taxon>
        <taxon>Dikarya</taxon>
        <taxon>Ascomycota</taxon>
        <taxon>Saccharomycotina</taxon>
        <taxon>Saccharomycetes</taxon>
        <taxon>Saccharomycetales</taxon>
        <taxon>Saccharomycetaceae</taxon>
        <taxon>Tetrapisispora</taxon>
    </lineage>
</organism>
<name>G8BSL3_TETPH</name>
<dbReference type="eggNOG" id="ENOG502QTPX">
    <property type="taxonomic scope" value="Eukaryota"/>
</dbReference>
<dbReference type="STRING" id="1071381.G8BSL3"/>
<feature type="region of interest" description="Disordered" evidence="1">
    <location>
        <begin position="266"/>
        <end position="294"/>
    </location>
</feature>
<feature type="compositionally biased region" description="Polar residues" evidence="1">
    <location>
        <begin position="534"/>
        <end position="543"/>
    </location>
</feature>
<feature type="region of interest" description="Disordered" evidence="1">
    <location>
        <begin position="200"/>
        <end position="253"/>
    </location>
</feature>
<evidence type="ECO:0008006" key="4">
    <source>
        <dbReference type="Google" id="ProtNLM"/>
    </source>
</evidence>
<evidence type="ECO:0000256" key="1">
    <source>
        <dbReference type="SAM" id="MobiDB-lite"/>
    </source>
</evidence>
<feature type="compositionally biased region" description="Polar residues" evidence="1">
    <location>
        <begin position="454"/>
        <end position="468"/>
    </location>
</feature>
<dbReference type="RefSeq" id="XP_003685268.1">
    <property type="nucleotide sequence ID" value="XM_003685220.1"/>
</dbReference>
<feature type="compositionally biased region" description="Low complexity" evidence="1">
    <location>
        <begin position="209"/>
        <end position="219"/>
    </location>
</feature>
<keyword evidence="3" id="KW-1185">Reference proteome</keyword>
<protein>
    <recommendedName>
        <fullName evidence="4">Suppressor of mar1-1 protein</fullName>
    </recommendedName>
</protein>
<feature type="compositionally biased region" description="Acidic residues" evidence="1">
    <location>
        <begin position="506"/>
        <end position="515"/>
    </location>
</feature>
<reference evidence="2 3" key="1">
    <citation type="journal article" date="2011" name="Proc. Natl. Acad. Sci. U.S.A.">
        <title>Evolutionary erosion of yeast sex chromosomes by mating-type switching accidents.</title>
        <authorList>
            <person name="Gordon J.L."/>
            <person name="Armisen D."/>
            <person name="Proux-Wera E."/>
            <person name="Oheigeartaigh S.S."/>
            <person name="Byrne K.P."/>
            <person name="Wolfe K.H."/>
        </authorList>
    </citation>
    <scope>NUCLEOTIDE SEQUENCE [LARGE SCALE GENOMIC DNA]</scope>
    <source>
        <strain evidence="3">ATCC 24235 / CBS 4417 / NBRC 1672 / NRRL Y-8282 / UCD 70-5</strain>
    </source>
</reference>
<dbReference type="GO" id="GO:0030466">
    <property type="term" value="P:silent mating-type cassette heterochromatin formation"/>
    <property type="evidence" value="ECO:0007669"/>
    <property type="project" value="EnsemblFungi"/>
</dbReference>
<dbReference type="GO" id="GO:0010944">
    <property type="term" value="P:negative regulation of transcription by competitive promoter binding"/>
    <property type="evidence" value="ECO:0007669"/>
    <property type="project" value="EnsemblFungi"/>
</dbReference>
<dbReference type="KEGG" id="tpf:TPHA_0D01960"/>
<dbReference type="GeneID" id="11534447"/>
<feature type="region of interest" description="Disordered" evidence="1">
    <location>
        <begin position="145"/>
        <end position="167"/>
    </location>
</feature>
<feature type="compositionally biased region" description="Acidic residues" evidence="1">
    <location>
        <begin position="277"/>
        <end position="294"/>
    </location>
</feature>
<dbReference type="OMA" id="FALFEFW"/>
<sequence length="906" mass="102689">MDQSNQVALAADASDSSHVVDKIDTILNKNGVVKASDDELTDIRTQVQETSARIEKVEKFLQSKDQSVINSMEELFNSVKIISHNQSTLENKLDDLLNNQMNTDTIINKFKDFLDKLNVQMKHSNNNLSGNSSLLHALIGNSPSPLASYSNDSLRRGPGRPRKEESPLINDLLSTIPSSFKKVLPSDNIQISKSRRYFNDPLKEDDYDSSATTKSGKSSKQSKSKKTSSLQSENGSIKRRGRPPKKRTVDSVLVKVDYASDKKKPFEKSTMNSIDKDSEDLDTNGATEDEYEEIEDSNTIVKDDLDDNSLENSIIHTTRSNSKLKLLKDARSMKHDDDPLAMNNLTTNQEKELDKRRDDREKMLVNLKYNDRDRAKSFMESHKKLLNAMKEEERRKKLNPLNYSAAQKSPDYPSDGAVPSPSIDTITNSKDGVEMDDVSGTKEVFSSLAKADDSTANQPIDESKMSVNADISANVSDISKNEEVDESDLKNGTTDIHNTKRTVPNEFEDDFEDSSNLDSPKSRHLRKRKLSGNGDESISLGQTSTAESANIMNKSHLMTSSADHILNDKSFTILTDHPIELFCKGGLFYLRNSLDRPITIGEYLKYKYRDKENELIKVNMAGGEALDMSKQERMNAHTFKKDIDAETKEAFDILGSTILTEKYVNSLEYFLLEFRWENSLVGLGLKLKESKRTWQRRKALFALFEFWRDQSRQKRNFQGYTILHSVKEMESYRIFINRSVSWFYNHITLLKMILYDLCDNVKSHWREWMFPRNQPLPVIGTNNIDSNNINTAIDSILTLDFLQHDTTDEALALTSSKRSHKSSMKIEEPLTEIPLSNMEVSADDDLKTEPSRAEQSITQSSENNDKPQDEQAAALVTEAYVTNIDVANDDDDERDTLNISHLNSSP</sequence>
<gene>
    <name evidence="2" type="primary">TPHA0D01960</name>
    <name evidence="2" type="ordered locus">TPHA_0D01960</name>
</gene>
<dbReference type="AlphaFoldDB" id="G8BSL3"/>
<feature type="region of interest" description="Disordered" evidence="1">
    <location>
        <begin position="814"/>
        <end position="873"/>
    </location>
</feature>
<dbReference type="GO" id="GO:0000278">
    <property type="term" value="P:mitotic cell cycle"/>
    <property type="evidence" value="ECO:0007669"/>
    <property type="project" value="EnsemblFungi"/>
</dbReference>
<feature type="region of interest" description="Disordered" evidence="1">
    <location>
        <begin position="335"/>
        <end position="356"/>
    </location>
</feature>
<dbReference type="GO" id="GO:0003688">
    <property type="term" value="F:DNA replication origin binding"/>
    <property type="evidence" value="ECO:0007669"/>
    <property type="project" value="EnsemblFungi"/>
</dbReference>
<dbReference type="GO" id="GO:0032298">
    <property type="term" value="P:positive regulation of DNA-templated DNA replication initiation"/>
    <property type="evidence" value="ECO:0007669"/>
    <property type="project" value="EnsemblFungi"/>
</dbReference>
<feature type="region of interest" description="Disordered" evidence="1">
    <location>
        <begin position="477"/>
        <end position="543"/>
    </location>
</feature>
<dbReference type="GO" id="GO:0001227">
    <property type="term" value="F:DNA-binding transcription repressor activity, RNA polymerase II-specific"/>
    <property type="evidence" value="ECO:0007669"/>
    <property type="project" value="EnsemblFungi"/>
</dbReference>
<proteinExistence type="predicted"/>
<dbReference type="GO" id="GO:0000978">
    <property type="term" value="F:RNA polymerase II cis-regulatory region sequence-specific DNA binding"/>
    <property type="evidence" value="ECO:0007669"/>
    <property type="project" value="EnsemblFungi"/>
</dbReference>
<dbReference type="EMBL" id="HE612859">
    <property type="protein sequence ID" value="CCE62834.1"/>
    <property type="molecule type" value="Genomic_DNA"/>
</dbReference>
<feature type="region of interest" description="Disordered" evidence="1">
    <location>
        <begin position="449"/>
        <end position="468"/>
    </location>
</feature>
<dbReference type="Proteomes" id="UP000005666">
    <property type="component" value="Chromosome 4"/>
</dbReference>
<evidence type="ECO:0000313" key="3">
    <source>
        <dbReference type="Proteomes" id="UP000005666"/>
    </source>
</evidence>
<dbReference type="GO" id="GO:0000118">
    <property type="term" value="C:histone deacetylase complex"/>
    <property type="evidence" value="ECO:0007669"/>
    <property type="project" value="EnsemblFungi"/>
</dbReference>
<feature type="region of interest" description="Disordered" evidence="1">
    <location>
        <begin position="400"/>
        <end position="421"/>
    </location>
</feature>
<evidence type="ECO:0000313" key="2">
    <source>
        <dbReference type="EMBL" id="CCE62834.1"/>
    </source>
</evidence>
<feature type="compositionally biased region" description="Polar residues" evidence="1">
    <location>
        <begin position="853"/>
        <end position="862"/>
    </location>
</feature>
<accession>G8BSL3</accession>
<feature type="compositionally biased region" description="Basic residues" evidence="1">
    <location>
        <begin position="237"/>
        <end position="246"/>
    </location>
</feature>
<dbReference type="HOGENOM" id="CLU_012589_0_0_1"/>
<feature type="region of interest" description="Disordered" evidence="1">
    <location>
        <begin position="885"/>
        <end position="906"/>
    </location>
</feature>
<dbReference type="GO" id="GO:0110029">
    <property type="term" value="P:negative regulation of meiosis I"/>
    <property type="evidence" value="ECO:0007669"/>
    <property type="project" value="EnsemblFungi"/>
</dbReference>
<dbReference type="OrthoDB" id="4067996at2759"/>